<gene>
    <name evidence="8" type="primary">gltX</name>
    <name evidence="11" type="ORF">A6A05_02460</name>
</gene>
<protein>
    <recommendedName>
        <fullName evidence="8">Glutamate--tRNA ligase</fullName>
        <ecNumber evidence="8">6.1.1.17</ecNumber>
    </recommendedName>
    <alternativeName>
        <fullName evidence="8">Glutamyl-tRNA synthetase</fullName>
        <shortName evidence="8">GluRS</shortName>
    </alternativeName>
</protein>
<keyword evidence="6 8" id="KW-0648">Protein biosynthesis</keyword>
<dbReference type="Gene3D" id="1.10.10.350">
    <property type="match status" value="1"/>
</dbReference>
<dbReference type="InterPro" id="IPR000924">
    <property type="entry name" value="Glu/Gln-tRNA-synth"/>
</dbReference>
<dbReference type="InterPro" id="IPR020058">
    <property type="entry name" value="Glu/Gln-tRNA-synth_Ib_cat-dom"/>
</dbReference>
<dbReference type="SUPFAM" id="SSF48163">
    <property type="entry name" value="An anticodon-binding domain of class I aminoacyl-tRNA synthetases"/>
    <property type="match status" value="1"/>
</dbReference>
<evidence type="ECO:0000256" key="5">
    <source>
        <dbReference type="ARBA" id="ARBA00022840"/>
    </source>
</evidence>
<comment type="caution">
    <text evidence="8">Lacks conserved residue(s) required for the propagation of feature annotation.</text>
</comment>
<feature type="short sequence motif" description="'HIGH' region" evidence="8">
    <location>
        <begin position="9"/>
        <end position="19"/>
    </location>
</feature>
<dbReference type="EC" id="6.1.1.17" evidence="8"/>
<evidence type="ECO:0000259" key="9">
    <source>
        <dbReference type="Pfam" id="PF00749"/>
    </source>
</evidence>
<dbReference type="Pfam" id="PF19269">
    <property type="entry name" value="Anticodon_2"/>
    <property type="match status" value="1"/>
</dbReference>
<proteinExistence type="inferred from homology"/>
<dbReference type="PANTHER" id="PTHR43311:SF2">
    <property type="entry name" value="GLUTAMATE--TRNA LIGASE, MITOCHONDRIAL-RELATED"/>
    <property type="match status" value="1"/>
</dbReference>
<dbReference type="InterPro" id="IPR020751">
    <property type="entry name" value="aa-tRNA-synth_I_codon-bd_sub2"/>
</dbReference>
<comment type="similarity">
    <text evidence="1 8">Belongs to the class-I aminoacyl-tRNA synthetase family. Glutamate--tRNA ligase type 1 subfamily.</text>
</comment>
<evidence type="ECO:0000256" key="4">
    <source>
        <dbReference type="ARBA" id="ARBA00022741"/>
    </source>
</evidence>
<dbReference type="NCBIfam" id="TIGR00464">
    <property type="entry name" value="gltX_bact"/>
    <property type="match status" value="1"/>
</dbReference>
<comment type="subunit">
    <text evidence="8">Monomer.</text>
</comment>
<dbReference type="InterPro" id="IPR008925">
    <property type="entry name" value="aa_tRNA-synth_I_cd-bd_sf"/>
</dbReference>
<dbReference type="GO" id="GO:0005737">
    <property type="term" value="C:cytoplasm"/>
    <property type="evidence" value="ECO:0007669"/>
    <property type="project" value="UniProtKB-SubCell"/>
</dbReference>
<evidence type="ECO:0000256" key="8">
    <source>
        <dbReference type="HAMAP-Rule" id="MF_00022"/>
    </source>
</evidence>
<evidence type="ECO:0000313" key="12">
    <source>
        <dbReference type="Proteomes" id="UP000078543"/>
    </source>
</evidence>
<dbReference type="Gene3D" id="3.40.50.620">
    <property type="entry name" value="HUPs"/>
    <property type="match status" value="1"/>
</dbReference>
<dbReference type="GO" id="GO:0005524">
    <property type="term" value="F:ATP binding"/>
    <property type="evidence" value="ECO:0007669"/>
    <property type="project" value="UniProtKB-UniRule"/>
</dbReference>
<evidence type="ECO:0000313" key="11">
    <source>
        <dbReference type="EMBL" id="OAN50092.1"/>
    </source>
</evidence>
<evidence type="ECO:0000256" key="2">
    <source>
        <dbReference type="ARBA" id="ARBA00022490"/>
    </source>
</evidence>
<comment type="caution">
    <text evidence="11">The sequence shown here is derived from an EMBL/GenBank/DDBJ whole genome shotgun (WGS) entry which is preliminary data.</text>
</comment>
<dbReference type="InterPro" id="IPR049940">
    <property type="entry name" value="GluQ/Sye"/>
</dbReference>
<feature type="domain" description="Aminoacyl-tRNA synthetase class I anticodon-binding" evidence="10">
    <location>
        <begin position="374"/>
        <end position="442"/>
    </location>
</feature>
<keyword evidence="2 8" id="KW-0963">Cytoplasm</keyword>
<dbReference type="HAMAP" id="MF_00022">
    <property type="entry name" value="Glu_tRNA_synth_type1"/>
    <property type="match status" value="1"/>
</dbReference>
<feature type="domain" description="Glutamyl/glutaminyl-tRNA synthetase class Ib catalytic" evidence="9">
    <location>
        <begin position="3"/>
        <end position="306"/>
    </location>
</feature>
<dbReference type="Pfam" id="PF00749">
    <property type="entry name" value="tRNA-synt_1c"/>
    <property type="match status" value="1"/>
</dbReference>
<evidence type="ECO:0000256" key="3">
    <source>
        <dbReference type="ARBA" id="ARBA00022598"/>
    </source>
</evidence>
<dbReference type="PANTHER" id="PTHR43311">
    <property type="entry name" value="GLUTAMATE--TRNA LIGASE"/>
    <property type="match status" value="1"/>
</dbReference>
<dbReference type="AlphaFoldDB" id="A0A178MMU1"/>
<dbReference type="Proteomes" id="UP000078543">
    <property type="component" value="Unassembled WGS sequence"/>
</dbReference>
<comment type="function">
    <text evidence="8">Catalyzes the attachment of glutamate to tRNA(Glu) in a two-step reaction: glutamate is first activated by ATP to form Glu-AMP and then transferred to the acceptor end of tRNA(Glu).</text>
</comment>
<feature type="binding site" evidence="8">
    <location>
        <position position="243"/>
    </location>
    <ligand>
        <name>ATP</name>
        <dbReference type="ChEBI" id="CHEBI:30616"/>
    </ligand>
</feature>
<keyword evidence="3 8" id="KW-0436">Ligase</keyword>
<evidence type="ECO:0000256" key="1">
    <source>
        <dbReference type="ARBA" id="ARBA00007894"/>
    </source>
</evidence>
<dbReference type="GO" id="GO:0006424">
    <property type="term" value="P:glutamyl-tRNA aminoacylation"/>
    <property type="evidence" value="ECO:0007669"/>
    <property type="project" value="UniProtKB-UniRule"/>
</dbReference>
<dbReference type="SUPFAM" id="SSF52374">
    <property type="entry name" value="Nucleotidylyl transferase"/>
    <property type="match status" value="1"/>
</dbReference>
<evidence type="ECO:0000256" key="7">
    <source>
        <dbReference type="ARBA" id="ARBA00023146"/>
    </source>
</evidence>
<dbReference type="EMBL" id="LWQU01000141">
    <property type="protein sequence ID" value="OAN50092.1"/>
    <property type="molecule type" value="Genomic_DNA"/>
</dbReference>
<dbReference type="GO" id="GO:0004818">
    <property type="term" value="F:glutamate-tRNA ligase activity"/>
    <property type="evidence" value="ECO:0007669"/>
    <property type="project" value="UniProtKB-UniRule"/>
</dbReference>
<dbReference type="InterPro" id="IPR014729">
    <property type="entry name" value="Rossmann-like_a/b/a_fold"/>
</dbReference>
<dbReference type="InterPro" id="IPR001412">
    <property type="entry name" value="aa-tRNA-synth_I_CS"/>
</dbReference>
<evidence type="ECO:0000256" key="6">
    <source>
        <dbReference type="ARBA" id="ARBA00022917"/>
    </source>
</evidence>
<dbReference type="OrthoDB" id="9807503at2"/>
<name>A0A178MMU1_9PROT</name>
<comment type="catalytic activity">
    <reaction evidence="8">
        <text>tRNA(Glu) + L-glutamate + ATP = L-glutamyl-tRNA(Glu) + AMP + diphosphate</text>
        <dbReference type="Rhea" id="RHEA:23540"/>
        <dbReference type="Rhea" id="RHEA-COMP:9663"/>
        <dbReference type="Rhea" id="RHEA-COMP:9680"/>
        <dbReference type="ChEBI" id="CHEBI:29985"/>
        <dbReference type="ChEBI" id="CHEBI:30616"/>
        <dbReference type="ChEBI" id="CHEBI:33019"/>
        <dbReference type="ChEBI" id="CHEBI:78442"/>
        <dbReference type="ChEBI" id="CHEBI:78520"/>
        <dbReference type="ChEBI" id="CHEBI:456215"/>
        <dbReference type="EC" id="6.1.1.17"/>
    </reaction>
</comment>
<dbReference type="STRING" id="1437059.A6A05_02460"/>
<organism evidence="11 12">
    <name type="scientific">Magnetospirillum moscoviense</name>
    <dbReference type="NCBI Taxonomy" id="1437059"/>
    <lineage>
        <taxon>Bacteria</taxon>
        <taxon>Pseudomonadati</taxon>
        <taxon>Pseudomonadota</taxon>
        <taxon>Alphaproteobacteria</taxon>
        <taxon>Rhodospirillales</taxon>
        <taxon>Rhodospirillaceae</taxon>
        <taxon>Magnetospirillum</taxon>
    </lineage>
</organism>
<dbReference type="PROSITE" id="PS00178">
    <property type="entry name" value="AA_TRNA_LIGASE_I"/>
    <property type="match status" value="1"/>
</dbReference>
<reference evidence="11 12" key="1">
    <citation type="submission" date="2016-04" db="EMBL/GenBank/DDBJ databases">
        <title>Draft genome sequence of freshwater magnetotactic bacteria Magnetospirillum marisnigri SP-1 and Magnetospirillum moscoviense BB-1.</title>
        <authorList>
            <person name="Koziaeva V."/>
            <person name="Dziuba M.V."/>
            <person name="Ivanov T.M."/>
            <person name="Kuznetsov B."/>
            <person name="Grouzdev D.S."/>
        </authorList>
    </citation>
    <scope>NUCLEOTIDE SEQUENCE [LARGE SCALE GENOMIC DNA]</scope>
    <source>
        <strain evidence="11 12">BB-1</strain>
    </source>
</reference>
<dbReference type="InterPro" id="IPR045462">
    <property type="entry name" value="aa-tRNA-synth_I_cd-bd"/>
</dbReference>
<evidence type="ECO:0000259" key="10">
    <source>
        <dbReference type="Pfam" id="PF19269"/>
    </source>
</evidence>
<dbReference type="InterPro" id="IPR004527">
    <property type="entry name" value="Glu-tRNA-ligase_bac/mito"/>
</dbReference>
<keyword evidence="7 8" id="KW-0030">Aminoacyl-tRNA synthetase</keyword>
<keyword evidence="5 8" id="KW-0067">ATP-binding</keyword>
<comment type="subcellular location">
    <subcellularLocation>
        <location evidence="8">Cytoplasm</location>
    </subcellularLocation>
</comment>
<accession>A0A178MMU1</accession>
<sequence>MSVTVRFAPSPTGLLHVGNARVALINWLFAKAHGGYFVLRYDDTDAERSKPEYVEAIAADLGWLGLEWDRHFHQSARLERYREVAEALKAHGRLYPCYETPEELEYKRKRQLARGQPPVYDRAHLHLPKVELDRLIAEGRTPHWRFKLDHRVEQWEDLVKGSMHVDCASLSDPVLIRADGTFLYTLPSVVDDADYAISHIIRGEDHVTNSAPQLQLFRAIGAIPPQFAHLPLMTDISGAGLSKRLGSLSLSEMREDGVLPMAVNSLLAKLGTSDAIEERNNLDSLIEEFSITHFSRSTAKFDPVELAHLNTRLLHAMSFAEAESALAALGLDQADQAFWEAVKGNLAKMADSRQWWPVVAGPITPVVEDQAFLDAAAGLLPPEPWDASTWSAWTNAIKAATGAKGRALFHPLRLALTAYENGPELKNLLPLIGREKALERLAGKAA</sequence>
<keyword evidence="12" id="KW-1185">Reference proteome</keyword>
<dbReference type="GO" id="GO:0000049">
    <property type="term" value="F:tRNA binding"/>
    <property type="evidence" value="ECO:0007669"/>
    <property type="project" value="InterPro"/>
</dbReference>
<feature type="short sequence motif" description="'KMSKS' region" evidence="8">
    <location>
        <begin position="240"/>
        <end position="244"/>
    </location>
</feature>
<dbReference type="PRINTS" id="PR00987">
    <property type="entry name" value="TRNASYNTHGLU"/>
</dbReference>
<keyword evidence="4 8" id="KW-0547">Nucleotide-binding</keyword>